<dbReference type="AlphaFoldDB" id="A0AAN7PM64"/>
<name>A0AAN7PM64_9COLE</name>
<sequence length="666" mass="75923">MLGTSISFPHRSEELPAHYSQVQKRQSSTELRSVDTAMATCYPSYELSTQTSRTVQVPVQKDYSRPLHVDCSVEYELPNQAKPPQGVRNEPLLMIHPCYFRKIESQRRSPFVNNLPQATRQPSATKRRPVRTQQQQIPQQAAQYPLQYATTVTAATERHHQQQQQQQPPQQQQQIHHHHQQLWEPMPPLVPISAAAAVQQTYCAKRDAAAMVSGCATYSSGSGDSGHWTDPDRSPDRPEDKHILSDVEGATIGPSFIDTFLNISPVGVILNFKSQLQKIINLDKNSPFSSFSSTYVHDTSSCSTETLNTLPSSPSSTPSINSSVINFDNEDFSPIFSTLKKCKTAAISYHKLTNHEFKNYLISHPGGKEIIIFYKENKTLNDVNRRKLVNITINHMLQFMPENTLPSVETKIEYAKSIINLFPKLRDKAFTEGYEAFFDPLTKKGFFTTRLRNLFKRKQVLQNKIFEESETSELLDDVIKEKIAFLKFASPDSQREEMFFATKETFCYRRVRKNVATEFPRFLDVDGLISYEFSLIPSATGDVAIFFCELQNIFIRMSYYEKEQARLLRLLAEYEAEEEDGGELLSSEESDADENVSEQDVQCDMDIEEEVEQSSDVQPEEEPDGHRNPSLFDTDEQNIANVGSGEELDVDGEMAILWKIKTKMEQ</sequence>
<feature type="region of interest" description="Disordered" evidence="1">
    <location>
        <begin position="579"/>
        <end position="646"/>
    </location>
</feature>
<feature type="compositionally biased region" description="Low complexity" evidence="1">
    <location>
        <begin position="131"/>
        <end position="151"/>
    </location>
</feature>
<feature type="compositionally biased region" description="Polar residues" evidence="1">
    <location>
        <begin position="111"/>
        <end position="124"/>
    </location>
</feature>
<organism evidence="2 3">
    <name type="scientific">Aquatica leii</name>
    <dbReference type="NCBI Taxonomy" id="1421715"/>
    <lineage>
        <taxon>Eukaryota</taxon>
        <taxon>Metazoa</taxon>
        <taxon>Ecdysozoa</taxon>
        <taxon>Arthropoda</taxon>
        <taxon>Hexapoda</taxon>
        <taxon>Insecta</taxon>
        <taxon>Pterygota</taxon>
        <taxon>Neoptera</taxon>
        <taxon>Endopterygota</taxon>
        <taxon>Coleoptera</taxon>
        <taxon>Polyphaga</taxon>
        <taxon>Elateriformia</taxon>
        <taxon>Elateroidea</taxon>
        <taxon>Lampyridae</taxon>
        <taxon>Luciolinae</taxon>
        <taxon>Aquatica</taxon>
    </lineage>
</organism>
<comment type="caution">
    <text evidence="2">The sequence shown here is derived from an EMBL/GenBank/DDBJ whole genome shotgun (WGS) entry which is preliminary data.</text>
</comment>
<feature type="compositionally biased region" description="Basic and acidic residues" evidence="1">
    <location>
        <begin position="227"/>
        <end position="240"/>
    </location>
</feature>
<proteinExistence type="predicted"/>
<dbReference type="Proteomes" id="UP001353858">
    <property type="component" value="Unassembled WGS sequence"/>
</dbReference>
<feature type="compositionally biased region" description="Acidic residues" evidence="1">
    <location>
        <begin position="579"/>
        <end position="623"/>
    </location>
</feature>
<dbReference type="PANTHER" id="PTHR31025">
    <property type="entry name" value="SI:CH211-196P9.1-RELATED"/>
    <property type="match status" value="1"/>
</dbReference>
<dbReference type="EMBL" id="JARPUR010000001">
    <property type="protein sequence ID" value="KAK4884091.1"/>
    <property type="molecule type" value="Genomic_DNA"/>
</dbReference>
<protein>
    <submittedName>
        <fullName evidence="2">Uncharacterized protein</fullName>
    </submittedName>
</protein>
<feature type="region of interest" description="Disordered" evidence="1">
    <location>
        <begin position="218"/>
        <end position="240"/>
    </location>
</feature>
<gene>
    <name evidence="2" type="ORF">RN001_000362</name>
</gene>
<feature type="region of interest" description="Disordered" evidence="1">
    <location>
        <begin position="110"/>
        <end position="180"/>
    </location>
</feature>
<accession>A0AAN7PM64</accession>
<feature type="compositionally biased region" description="Low complexity" evidence="1">
    <location>
        <begin position="162"/>
        <end position="174"/>
    </location>
</feature>
<evidence type="ECO:0000313" key="2">
    <source>
        <dbReference type="EMBL" id="KAK4884091.1"/>
    </source>
</evidence>
<dbReference type="PANTHER" id="PTHR31025:SF9">
    <property type="entry name" value="SI:DKEY-286J15.1"/>
    <property type="match status" value="1"/>
</dbReference>
<keyword evidence="3" id="KW-1185">Reference proteome</keyword>
<evidence type="ECO:0000313" key="3">
    <source>
        <dbReference type="Proteomes" id="UP001353858"/>
    </source>
</evidence>
<evidence type="ECO:0000256" key="1">
    <source>
        <dbReference type="SAM" id="MobiDB-lite"/>
    </source>
</evidence>
<reference evidence="3" key="1">
    <citation type="submission" date="2023-01" db="EMBL/GenBank/DDBJ databases">
        <title>Key to firefly adult light organ development and bioluminescence: homeobox transcription factors regulate luciferase expression and transportation to peroxisome.</title>
        <authorList>
            <person name="Fu X."/>
        </authorList>
    </citation>
    <scope>NUCLEOTIDE SEQUENCE [LARGE SCALE GENOMIC DNA]</scope>
</reference>